<dbReference type="EMBL" id="CAJOBH010004148">
    <property type="protein sequence ID" value="CAF3979522.1"/>
    <property type="molecule type" value="Genomic_DNA"/>
</dbReference>
<evidence type="ECO:0008006" key="3">
    <source>
        <dbReference type="Google" id="ProtNLM"/>
    </source>
</evidence>
<name>A0A8S2N489_9BILA</name>
<reference evidence="1" key="1">
    <citation type="submission" date="2021-02" db="EMBL/GenBank/DDBJ databases">
        <authorList>
            <person name="Nowell W R."/>
        </authorList>
    </citation>
    <scope>NUCLEOTIDE SEQUENCE</scope>
</reference>
<proteinExistence type="predicted"/>
<evidence type="ECO:0000313" key="2">
    <source>
        <dbReference type="Proteomes" id="UP000681967"/>
    </source>
</evidence>
<organism evidence="1 2">
    <name type="scientific">Rotaria magnacalcarata</name>
    <dbReference type="NCBI Taxonomy" id="392030"/>
    <lineage>
        <taxon>Eukaryota</taxon>
        <taxon>Metazoa</taxon>
        <taxon>Spiralia</taxon>
        <taxon>Gnathifera</taxon>
        <taxon>Rotifera</taxon>
        <taxon>Eurotatoria</taxon>
        <taxon>Bdelloidea</taxon>
        <taxon>Philodinida</taxon>
        <taxon>Philodinidae</taxon>
        <taxon>Rotaria</taxon>
    </lineage>
</organism>
<accession>A0A8S2N489</accession>
<protein>
    <recommendedName>
        <fullName evidence="3">HAT C-terminal dimerisation domain-containing protein</fullName>
    </recommendedName>
</protein>
<sequence length="50" mass="5702">MTQLVSYVYAIPCSNAFTKGVFSHMKHLWKNSRSSMLSEIVAAELKIRLN</sequence>
<feature type="non-terminal residue" evidence="1">
    <location>
        <position position="50"/>
    </location>
</feature>
<evidence type="ECO:0000313" key="1">
    <source>
        <dbReference type="EMBL" id="CAF3979522.1"/>
    </source>
</evidence>
<gene>
    <name evidence="1" type="ORF">BYL167_LOCUS12533</name>
</gene>
<dbReference type="Proteomes" id="UP000681967">
    <property type="component" value="Unassembled WGS sequence"/>
</dbReference>
<dbReference type="AlphaFoldDB" id="A0A8S2N489"/>
<comment type="caution">
    <text evidence="1">The sequence shown here is derived from an EMBL/GenBank/DDBJ whole genome shotgun (WGS) entry which is preliminary data.</text>
</comment>